<protein>
    <submittedName>
        <fullName evidence="3">rRNA maturation RNase YbeY</fullName>
    </submittedName>
</protein>
<evidence type="ECO:0000313" key="2">
    <source>
        <dbReference type="Proteomes" id="UP000267096"/>
    </source>
</evidence>
<gene>
    <name evidence="1" type="ORF">ASIM_LOCUS8385</name>
</gene>
<dbReference type="AlphaFoldDB" id="A0A0M3JLV9"/>
<organism evidence="3">
    <name type="scientific">Anisakis simplex</name>
    <name type="common">Herring worm</name>
    <dbReference type="NCBI Taxonomy" id="6269"/>
    <lineage>
        <taxon>Eukaryota</taxon>
        <taxon>Metazoa</taxon>
        <taxon>Ecdysozoa</taxon>
        <taxon>Nematoda</taxon>
        <taxon>Chromadorea</taxon>
        <taxon>Rhabditida</taxon>
        <taxon>Spirurina</taxon>
        <taxon>Ascaridomorpha</taxon>
        <taxon>Ascaridoidea</taxon>
        <taxon>Anisakidae</taxon>
        <taxon>Anisakis</taxon>
        <taxon>Anisakis simplex complex</taxon>
    </lineage>
</organism>
<name>A0A0M3JLV9_ANISI</name>
<sequence>MHIFELDWSLSKQDAERMEKELVAALGKSERDYLDF</sequence>
<dbReference type="OrthoDB" id="10500672at2759"/>
<reference evidence="3" key="1">
    <citation type="submission" date="2017-02" db="UniProtKB">
        <authorList>
            <consortium name="WormBaseParasite"/>
        </authorList>
    </citation>
    <scope>IDENTIFICATION</scope>
</reference>
<reference evidence="1 2" key="2">
    <citation type="submission" date="2018-11" db="EMBL/GenBank/DDBJ databases">
        <authorList>
            <consortium name="Pathogen Informatics"/>
        </authorList>
    </citation>
    <scope>NUCLEOTIDE SEQUENCE [LARGE SCALE GENOMIC DNA]</scope>
</reference>
<keyword evidence="2" id="KW-1185">Reference proteome</keyword>
<dbReference type="WBParaSite" id="ASIM_0000864001-mRNA-1">
    <property type="protein sequence ID" value="ASIM_0000864001-mRNA-1"/>
    <property type="gene ID" value="ASIM_0000864001"/>
</dbReference>
<evidence type="ECO:0000313" key="3">
    <source>
        <dbReference type="WBParaSite" id="ASIM_0000864001-mRNA-1"/>
    </source>
</evidence>
<dbReference type="Proteomes" id="UP000267096">
    <property type="component" value="Unassembled WGS sequence"/>
</dbReference>
<proteinExistence type="predicted"/>
<evidence type="ECO:0000313" key="1">
    <source>
        <dbReference type="EMBL" id="VDK31529.1"/>
    </source>
</evidence>
<dbReference type="EMBL" id="UYRR01022564">
    <property type="protein sequence ID" value="VDK31529.1"/>
    <property type="molecule type" value="Genomic_DNA"/>
</dbReference>
<accession>A0A0M3JLV9</accession>